<evidence type="ECO:0000256" key="2">
    <source>
        <dbReference type="ARBA" id="ARBA00022692"/>
    </source>
</evidence>
<dbReference type="PANTHER" id="PTHR43483:SF3">
    <property type="entry name" value="MEMBRANE TRANSPORTER PROTEIN HI_0806-RELATED"/>
    <property type="match status" value="1"/>
</dbReference>
<keyword evidence="3 5" id="KW-1133">Transmembrane helix</keyword>
<feature type="transmembrane region" description="Helical" evidence="5">
    <location>
        <begin position="79"/>
        <end position="99"/>
    </location>
</feature>
<evidence type="ECO:0000256" key="1">
    <source>
        <dbReference type="ARBA" id="ARBA00004141"/>
    </source>
</evidence>
<dbReference type="Proteomes" id="UP000005481">
    <property type="component" value="Unassembled WGS sequence"/>
</dbReference>
<proteinExistence type="inferred from homology"/>
<feature type="transmembrane region" description="Helical" evidence="5">
    <location>
        <begin position="5"/>
        <end position="22"/>
    </location>
</feature>
<evidence type="ECO:0000256" key="3">
    <source>
        <dbReference type="ARBA" id="ARBA00022989"/>
    </source>
</evidence>
<keyword evidence="7" id="KW-1185">Reference proteome</keyword>
<feature type="transmembrane region" description="Helical" evidence="5">
    <location>
        <begin position="133"/>
        <end position="153"/>
    </location>
</feature>
<dbReference type="InterPro" id="IPR002781">
    <property type="entry name" value="TM_pro_TauE-like"/>
</dbReference>
<keyword evidence="4 5" id="KW-0472">Membrane</keyword>
<feature type="transmembrane region" description="Helical" evidence="5">
    <location>
        <begin position="201"/>
        <end position="223"/>
    </location>
</feature>
<comment type="subcellular location">
    <subcellularLocation>
        <location evidence="5">Cell membrane</location>
        <topology evidence="5">Multi-pass membrane protein</topology>
    </subcellularLocation>
    <subcellularLocation>
        <location evidence="1">Membrane</location>
        <topology evidence="1">Multi-pass membrane protein</topology>
    </subcellularLocation>
</comment>
<dbReference type="Pfam" id="PF01925">
    <property type="entry name" value="TauE"/>
    <property type="match status" value="1"/>
</dbReference>
<name>G9YGF2_9FIRM</name>
<dbReference type="HOGENOM" id="CLU_040170_0_0_9"/>
<evidence type="ECO:0000313" key="7">
    <source>
        <dbReference type="Proteomes" id="UP000005481"/>
    </source>
</evidence>
<evidence type="ECO:0000256" key="5">
    <source>
        <dbReference type="RuleBase" id="RU363041"/>
    </source>
</evidence>
<sequence length="295" mass="31381">MVVNALLGLLGILFIYYLIFYVRDLVAHKGDWGEGNVPINLFIGFITNFLDTLGIGSYATTTMLLGVTKQLKSDKLLPGTLNVADTIPVLIEAFLFISVVEVESVTLFSLIIAAIVGAVIGGKTVPNLSEKKVQTYLGFALLITALLMLGKQLGLMDFLGTGNTAMGLEGPKLILAVVLNLIFGALMTIGCGLYAPCMAMVYLLGLNPIVAFPVMMGSCAALMPVASKEFIVAGVYARKVSVLIALSGIVGVIIAAKLVQSMDLNLLTWLVIIVVIYTAFMYIRKGLKNPGNAAQ</sequence>
<dbReference type="EMBL" id="AGCJ01000023">
    <property type="protein sequence ID" value="EHM42174.1"/>
    <property type="molecule type" value="Genomic_DNA"/>
</dbReference>
<keyword evidence="5" id="KW-1003">Cell membrane</keyword>
<feature type="transmembrane region" description="Helical" evidence="5">
    <location>
        <begin position="266"/>
        <end position="283"/>
    </location>
</feature>
<keyword evidence="2 5" id="KW-0812">Transmembrane</keyword>
<gene>
    <name evidence="6" type="ORF">HMPREF0080_00716</name>
</gene>
<reference evidence="6 7" key="1">
    <citation type="submission" date="2011-08" db="EMBL/GenBank/DDBJ databases">
        <authorList>
            <person name="Weinstock G."/>
            <person name="Sodergren E."/>
            <person name="Clifton S."/>
            <person name="Fulton L."/>
            <person name="Fulton B."/>
            <person name="Courtney L."/>
            <person name="Fronick C."/>
            <person name="Harrison M."/>
            <person name="Strong C."/>
            <person name="Farmer C."/>
            <person name="Delahaunty K."/>
            <person name="Markovic C."/>
            <person name="Hall O."/>
            <person name="Minx P."/>
            <person name="Tomlinson C."/>
            <person name="Mitreva M."/>
            <person name="Hou S."/>
            <person name="Chen J."/>
            <person name="Wollam A."/>
            <person name="Pepin K.H."/>
            <person name="Johnson M."/>
            <person name="Bhonagiri V."/>
            <person name="Zhang X."/>
            <person name="Suruliraj S."/>
            <person name="Warren W."/>
            <person name="Chinwalla A."/>
            <person name="Mardis E.R."/>
            <person name="Wilson R.K."/>
        </authorList>
    </citation>
    <scope>NUCLEOTIDE SEQUENCE [LARGE SCALE GENOMIC DNA]</scope>
    <source>
        <strain evidence="6 7">F0357</strain>
    </source>
</reference>
<evidence type="ECO:0000313" key="6">
    <source>
        <dbReference type="EMBL" id="EHM42174.1"/>
    </source>
</evidence>
<accession>G9YGF2</accession>
<comment type="similarity">
    <text evidence="5">Belongs to the 4-toluene sulfonate uptake permease (TSUP) (TC 2.A.102) family.</text>
</comment>
<comment type="caution">
    <text evidence="6">The sequence shown here is derived from an EMBL/GenBank/DDBJ whole genome shotgun (WGS) entry which is preliminary data.</text>
</comment>
<evidence type="ECO:0000256" key="4">
    <source>
        <dbReference type="ARBA" id="ARBA00023136"/>
    </source>
</evidence>
<feature type="transmembrane region" description="Helical" evidence="5">
    <location>
        <begin position="173"/>
        <end position="194"/>
    </location>
</feature>
<dbReference type="RefSeq" id="WP_006789706.1">
    <property type="nucleotide sequence ID" value="NZ_JH417574.1"/>
</dbReference>
<organism evidence="6 7">
    <name type="scientific">Anaeroglobus geminatus F0357</name>
    <dbReference type="NCBI Taxonomy" id="861450"/>
    <lineage>
        <taxon>Bacteria</taxon>
        <taxon>Bacillati</taxon>
        <taxon>Bacillota</taxon>
        <taxon>Negativicutes</taxon>
        <taxon>Veillonellales</taxon>
        <taxon>Veillonellaceae</taxon>
        <taxon>Anaeroglobus</taxon>
    </lineage>
</organism>
<dbReference type="AlphaFoldDB" id="G9YGF2"/>
<dbReference type="PATRIC" id="fig|861450.3.peg.686"/>
<feature type="transmembrane region" description="Helical" evidence="5">
    <location>
        <begin position="42"/>
        <end position="67"/>
    </location>
</feature>
<feature type="transmembrane region" description="Helical" evidence="5">
    <location>
        <begin position="105"/>
        <end position="121"/>
    </location>
</feature>
<protein>
    <recommendedName>
        <fullName evidence="5">Probable membrane transporter protein</fullName>
    </recommendedName>
</protein>
<dbReference type="eggNOG" id="COG0730">
    <property type="taxonomic scope" value="Bacteria"/>
</dbReference>
<dbReference type="PANTHER" id="PTHR43483">
    <property type="entry name" value="MEMBRANE TRANSPORTER PROTEIN HI_0806-RELATED"/>
    <property type="match status" value="1"/>
</dbReference>
<feature type="transmembrane region" description="Helical" evidence="5">
    <location>
        <begin position="235"/>
        <end position="259"/>
    </location>
</feature>
<dbReference type="STRING" id="861450.HMPREF0080_00716"/>